<dbReference type="Pfam" id="PF00561">
    <property type="entry name" value="Abhydrolase_1"/>
    <property type="match status" value="1"/>
</dbReference>
<dbReference type="GO" id="GO:0016787">
    <property type="term" value="F:hydrolase activity"/>
    <property type="evidence" value="ECO:0007669"/>
    <property type="project" value="UniProtKB-KW"/>
</dbReference>
<organism evidence="2 3">
    <name type="scientific">Algoriphagus namhaensis</name>
    <dbReference type="NCBI Taxonomy" id="915353"/>
    <lineage>
        <taxon>Bacteria</taxon>
        <taxon>Pseudomonadati</taxon>
        <taxon>Bacteroidota</taxon>
        <taxon>Cytophagia</taxon>
        <taxon>Cytophagales</taxon>
        <taxon>Cyclobacteriaceae</taxon>
        <taxon>Algoriphagus</taxon>
    </lineage>
</organism>
<dbReference type="SUPFAM" id="SSF53474">
    <property type="entry name" value="alpha/beta-Hydrolases"/>
    <property type="match status" value="1"/>
</dbReference>
<protein>
    <submittedName>
        <fullName evidence="2">Alpha/beta fold hydrolase</fullName>
    </submittedName>
</protein>
<dbReference type="InterPro" id="IPR000073">
    <property type="entry name" value="AB_hydrolase_1"/>
</dbReference>
<evidence type="ECO:0000313" key="2">
    <source>
        <dbReference type="EMBL" id="MFC3880084.1"/>
    </source>
</evidence>
<keyword evidence="2" id="KW-0378">Hydrolase</keyword>
<dbReference type="Proteomes" id="UP001595805">
    <property type="component" value="Unassembled WGS sequence"/>
</dbReference>
<dbReference type="PRINTS" id="PR00412">
    <property type="entry name" value="EPOXHYDRLASE"/>
</dbReference>
<comment type="caution">
    <text evidence="2">The sequence shown here is derived from an EMBL/GenBank/DDBJ whole genome shotgun (WGS) entry which is preliminary data.</text>
</comment>
<dbReference type="RefSeq" id="WP_377905119.1">
    <property type="nucleotide sequence ID" value="NZ_JBHRZS010000006.1"/>
</dbReference>
<dbReference type="PANTHER" id="PTHR43798:SF33">
    <property type="entry name" value="HYDROLASE, PUTATIVE (AFU_ORTHOLOGUE AFUA_2G14860)-RELATED"/>
    <property type="match status" value="1"/>
</dbReference>
<proteinExistence type="predicted"/>
<accession>A0ABV8AQT4</accession>
<dbReference type="Gene3D" id="3.40.50.1820">
    <property type="entry name" value="alpha/beta hydrolase"/>
    <property type="match status" value="1"/>
</dbReference>
<feature type="domain" description="AB hydrolase-1" evidence="1">
    <location>
        <begin position="32"/>
        <end position="271"/>
    </location>
</feature>
<gene>
    <name evidence="2" type="ORF">ACFOSV_07850</name>
</gene>
<dbReference type="InterPro" id="IPR029058">
    <property type="entry name" value="AB_hydrolase_fold"/>
</dbReference>
<sequence>MSPNLTEWKSTGLEIHLNGSKIFYQKSGKGEVIFCIHGFPTASFDFLPIWKDLSENFQLIAPDLIGLGFSDKPDQPISVADQADMIESLCLAENISSAHLLAHDLGDTVAQELLARSLEGKSKVTWKSCVLLNGGLFPETHRPLLIQKLLISPIGKWVAKLTRKKTFRKSMNRIFSNSYPPSEELIEDFWYLLNYKDGVRVLPRLIRYMSERSAKRSRWVGALQNSTIPIRLINGNQDPVSGLHMAHRYAELIPSPDICHLPDAGHYPHVEVPKEVLKHILGFLNSKKST</sequence>
<evidence type="ECO:0000259" key="1">
    <source>
        <dbReference type="Pfam" id="PF00561"/>
    </source>
</evidence>
<dbReference type="EMBL" id="JBHRZS010000006">
    <property type="protein sequence ID" value="MFC3880084.1"/>
    <property type="molecule type" value="Genomic_DNA"/>
</dbReference>
<dbReference type="InterPro" id="IPR000639">
    <property type="entry name" value="Epox_hydrolase-like"/>
</dbReference>
<evidence type="ECO:0000313" key="3">
    <source>
        <dbReference type="Proteomes" id="UP001595805"/>
    </source>
</evidence>
<dbReference type="InterPro" id="IPR050266">
    <property type="entry name" value="AB_hydrolase_sf"/>
</dbReference>
<reference evidence="3" key="1">
    <citation type="journal article" date="2019" name="Int. J. Syst. Evol. Microbiol.">
        <title>The Global Catalogue of Microorganisms (GCM) 10K type strain sequencing project: providing services to taxonomists for standard genome sequencing and annotation.</title>
        <authorList>
            <consortium name="The Broad Institute Genomics Platform"/>
            <consortium name="The Broad Institute Genome Sequencing Center for Infectious Disease"/>
            <person name="Wu L."/>
            <person name="Ma J."/>
        </authorList>
    </citation>
    <scope>NUCLEOTIDE SEQUENCE [LARGE SCALE GENOMIC DNA]</scope>
    <source>
        <strain evidence="3">CCUG 60523</strain>
    </source>
</reference>
<dbReference type="PANTHER" id="PTHR43798">
    <property type="entry name" value="MONOACYLGLYCEROL LIPASE"/>
    <property type="match status" value="1"/>
</dbReference>
<keyword evidence="3" id="KW-1185">Reference proteome</keyword>
<name>A0ABV8AQT4_9BACT</name>